<dbReference type="Gene3D" id="3.40.50.150">
    <property type="entry name" value="Vaccinia Virus protein VP39"/>
    <property type="match status" value="1"/>
</dbReference>
<name>A0A2S0N233_9BURK</name>
<evidence type="ECO:0000313" key="2">
    <source>
        <dbReference type="Proteomes" id="UP000239326"/>
    </source>
</evidence>
<dbReference type="PANTHER" id="PTHR20974">
    <property type="entry name" value="UPF0585 PROTEIN CG18661"/>
    <property type="match status" value="1"/>
</dbReference>
<dbReference type="PANTHER" id="PTHR20974:SF0">
    <property type="entry name" value="UPF0585 PROTEIN CG18661"/>
    <property type="match status" value="1"/>
</dbReference>
<dbReference type="EMBL" id="CP027669">
    <property type="protein sequence ID" value="AVO42021.1"/>
    <property type="molecule type" value="Genomic_DNA"/>
</dbReference>
<dbReference type="CDD" id="cd02440">
    <property type="entry name" value="AdoMet_MTases"/>
    <property type="match status" value="1"/>
</dbReference>
<keyword evidence="1" id="KW-0489">Methyltransferase</keyword>
<dbReference type="RefSeq" id="WP_106446998.1">
    <property type="nucleotide sequence ID" value="NZ_CP027669.1"/>
</dbReference>
<organism evidence="1 2">
    <name type="scientific">Simplicispira suum</name>
    <dbReference type="NCBI Taxonomy" id="2109915"/>
    <lineage>
        <taxon>Bacteria</taxon>
        <taxon>Pseudomonadati</taxon>
        <taxon>Pseudomonadota</taxon>
        <taxon>Betaproteobacteria</taxon>
        <taxon>Burkholderiales</taxon>
        <taxon>Comamonadaceae</taxon>
        <taxon>Simplicispira</taxon>
    </lineage>
</organism>
<dbReference type="Pfam" id="PF06080">
    <property type="entry name" value="DUF938"/>
    <property type="match status" value="1"/>
</dbReference>
<dbReference type="KEGG" id="simp:C6571_12665"/>
<protein>
    <submittedName>
        <fullName evidence="1">SAM-dependent methyltransferase</fullName>
    </submittedName>
</protein>
<dbReference type="InterPro" id="IPR029063">
    <property type="entry name" value="SAM-dependent_MTases_sf"/>
</dbReference>
<keyword evidence="1" id="KW-0808">Transferase</keyword>
<dbReference type="AlphaFoldDB" id="A0A2S0N233"/>
<accession>A0A2S0N233</accession>
<dbReference type="Proteomes" id="UP000239326">
    <property type="component" value="Chromosome"/>
</dbReference>
<evidence type="ECO:0000313" key="1">
    <source>
        <dbReference type="EMBL" id="AVO42021.1"/>
    </source>
</evidence>
<dbReference type="SUPFAM" id="SSF53335">
    <property type="entry name" value="S-adenosyl-L-methionine-dependent methyltransferases"/>
    <property type="match status" value="1"/>
</dbReference>
<dbReference type="OrthoDB" id="9342562at2"/>
<sequence>MSLPQYSPAAERNSAPILERLHALLAPSGEALEIASGTGQHAACFAAALPGWRWQPSDWQEDAFDSIRAWAAQTGAGNVRAPVQLDVRAPHWPAQGPAFTQPFDLIYCANMLHIAPWACCAGLMQGAARHLAPNGRLVTYGPYLEDDVLTAPGNLAFDASLRERDPAWGLRRLQEVRHEAQRVGLELLQRHAMPANNLLLVFGRAP</sequence>
<proteinExistence type="predicted"/>
<dbReference type="GO" id="GO:0008168">
    <property type="term" value="F:methyltransferase activity"/>
    <property type="evidence" value="ECO:0007669"/>
    <property type="project" value="UniProtKB-KW"/>
</dbReference>
<reference evidence="1 2" key="1">
    <citation type="submission" date="2018-03" db="EMBL/GenBank/DDBJ databases">
        <title>Genome sequencing of Simplicispira sp.</title>
        <authorList>
            <person name="Kim S.-J."/>
            <person name="Heo J."/>
            <person name="Kwon S.-W."/>
        </authorList>
    </citation>
    <scope>NUCLEOTIDE SEQUENCE [LARGE SCALE GENOMIC DNA]</scope>
    <source>
        <strain evidence="1 2">SC1-8</strain>
    </source>
</reference>
<dbReference type="InterPro" id="IPR010342">
    <property type="entry name" value="DUF938"/>
</dbReference>
<dbReference type="GO" id="GO:0032259">
    <property type="term" value="P:methylation"/>
    <property type="evidence" value="ECO:0007669"/>
    <property type="project" value="UniProtKB-KW"/>
</dbReference>
<keyword evidence="2" id="KW-1185">Reference proteome</keyword>
<gene>
    <name evidence="1" type="ORF">C6571_12665</name>
</gene>